<dbReference type="EMBL" id="CP104003">
    <property type="protein sequence ID" value="UWM55762.1"/>
    <property type="molecule type" value="Genomic_DNA"/>
</dbReference>
<sequence length="94" mass="10751">MSGRRWTTGRSSPSHTPAEHYAEWDGSDVTVDGETYTVESRTDLEDPVELVASYRKRVRKDGETLAEVETPLALVPRRQFELLFEVVGFSEWSF</sequence>
<proteinExistence type="predicted"/>
<dbReference type="AlphaFoldDB" id="A0A9E7R554"/>
<evidence type="ECO:0000313" key="3">
    <source>
        <dbReference type="Proteomes" id="UP001057580"/>
    </source>
</evidence>
<feature type="region of interest" description="Disordered" evidence="1">
    <location>
        <begin position="1"/>
        <end position="26"/>
    </location>
</feature>
<name>A0A9E7R554_9EURY</name>
<dbReference type="RefSeq" id="WP_260594873.1">
    <property type="nucleotide sequence ID" value="NZ_CP104003.1"/>
</dbReference>
<keyword evidence="3" id="KW-1185">Reference proteome</keyword>
<gene>
    <name evidence="2" type="ORF">N0B31_05615</name>
</gene>
<reference evidence="2" key="1">
    <citation type="submission" date="2022-09" db="EMBL/GenBank/DDBJ databases">
        <title>Diverse halophilic archaea isolated from saline environments.</title>
        <authorList>
            <person name="Cui H.-L."/>
        </authorList>
    </citation>
    <scope>NUCLEOTIDE SEQUENCE</scope>
    <source>
        <strain evidence="2">ZS-35-S2</strain>
    </source>
</reference>
<evidence type="ECO:0000313" key="2">
    <source>
        <dbReference type="EMBL" id="UWM55762.1"/>
    </source>
</evidence>
<dbReference type="GeneID" id="74941879"/>
<protein>
    <submittedName>
        <fullName evidence="2">Uncharacterized protein</fullName>
    </submittedName>
</protein>
<accession>A0A9E7R554</accession>
<evidence type="ECO:0000256" key="1">
    <source>
        <dbReference type="SAM" id="MobiDB-lite"/>
    </source>
</evidence>
<dbReference type="KEGG" id="ssai:N0B31_05615"/>
<dbReference type="Proteomes" id="UP001057580">
    <property type="component" value="Chromosome"/>
</dbReference>
<organism evidence="2 3">
    <name type="scientific">Salinirubellus salinus</name>
    <dbReference type="NCBI Taxonomy" id="1364945"/>
    <lineage>
        <taxon>Archaea</taxon>
        <taxon>Methanobacteriati</taxon>
        <taxon>Methanobacteriota</taxon>
        <taxon>Stenosarchaea group</taxon>
        <taxon>Halobacteria</taxon>
        <taxon>Halobacteriales</taxon>
        <taxon>Natronomonadaceae</taxon>
        <taxon>Salinirubellus</taxon>
    </lineage>
</organism>